<keyword evidence="1" id="KW-1133">Transmembrane helix</keyword>
<organism evidence="2 3">
    <name type="scientific">Marinicella pacifica</name>
    <dbReference type="NCBI Taxonomy" id="1171543"/>
    <lineage>
        <taxon>Bacteria</taxon>
        <taxon>Pseudomonadati</taxon>
        <taxon>Pseudomonadota</taxon>
        <taxon>Gammaproteobacteria</taxon>
        <taxon>Lysobacterales</taxon>
        <taxon>Marinicellaceae</taxon>
        <taxon>Marinicella</taxon>
    </lineage>
</organism>
<dbReference type="RefSeq" id="WP_188364068.1">
    <property type="nucleotide sequence ID" value="NZ_BAABJF010000032.1"/>
</dbReference>
<accession>A0A917FKV8</accession>
<keyword evidence="1" id="KW-0812">Transmembrane</keyword>
<proteinExistence type="predicted"/>
<dbReference type="Proteomes" id="UP000605253">
    <property type="component" value="Unassembled WGS sequence"/>
</dbReference>
<keyword evidence="3" id="KW-1185">Reference proteome</keyword>
<name>A0A917FKV8_9GAMM</name>
<comment type="caution">
    <text evidence="2">The sequence shown here is derived from an EMBL/GenBank/DDBJ whole genome shotgun (WGS) entry which is preliminary data.</text>
</comment>
<evidence type="ECO:0000313" key="2">
    <source>
        <dbReference type="EMBL" id="GGF86666.1"/>
    </source>
</evidence>
<gene>
    <name evidence="2" type="ORF">GCM10011365_04620</name>
</gene>
<evidence type="ECO:0000256" key="1">
    <source>
        <dbReference type="SAM" id="Phobius"/>
    </source>
</evidence>
<evidence type="ECO:0000313" key="3">
    <source>
        <dbReference type="Proteomes" id="UP000605253"/>
    </source>
</evidence>
<reference evidence="2" key="2">
    <citation type="submission" date="2020-09" db="EMBL/GenBank/DDBJ databases">
        <authorList>
            <person name="Sun Q."/>
            <person name="Zhou Y."/>
        </authorList>
    </citation>
    <scope>NUCLEOTIDE SEQUENCE</scope>
    <source>
        <strain evidence="2">CGMCC 1.12181</strain>
    </source>
</reference>
<dbReference type="AlphaFoldDB" id="A0A917FKV8"/>
<keyword evidence="1" id="KW-0472">Membrane</keyword>
<dbReference type="EMBL" id="BMEO01000002">
    <property type="protein sequence ID" value="GGF86666.1"/>
    <property type="molecule type" value="Genomic_DNA"/>
</dbReference>
<protein>
    <submittedName>
        <fullName evidence="2">Uncharacterized protein</fullName>
    </submittedName>
</protein>
<reference evidence="2" key="1">
    <citation type="journal article" date="2014" name="Int. J. Syst. Evol. Microbiol.">
        <title>Complete genome sequence of Corynebacterium casei LMG S-19264T (=DSM 44701T), isolated from a smear-ripened cheese.</title>
        <authorList>
            <consortium name="US DOE Joint Genome Institute (JGI-PGF)"/>
            <person name="Walter F."/>
            <person name="Albersmeier A."/>
            <person name="Kalinowski J."/>
            <person name="Ruckert C."/>
        </authorList>
    </citation>
    <scope>NUCLEOTIDE SEQUENCE</scope>
    <source>
        <strain evidence="2">CGMCC 1.12181</strain>
    </source>
</reference>
<feature type="transmembrane region" description="Helical" evidence="1">
    <location>
        <begin position="20"/>
        <end position="53"/>
    </location>
</feature>
<sequence>MRKIEIKNRVLSFVPNGPNPLGWLVFLLMLLLLIPIILLIVVLVPVVLLVNYIRMRFFPNKKPRIFATPFGFTVYSQAQRTLVNYSWHEITKAEVWQQQGKAFAVLILTNGSQVKLPGIEIEQVKAMCAQHNIPFYDDVILSGD</sequence>